<evidence type="ECO:0000256" key="1">
    <source>
        <dbReference type="ARBA" id="ARBA00008517"/>
    </source>
</evidence>
<dbReference type="Gene3D" id="2.30.30.140">
    <property type="match status" value="1"/>
</dbReference>
<dbReference type="AlphaFoldDB" id="A0A7S2E1F3"/>
<protein>
    <recommendedName>
        <fullName evidence="6">DNA/RNA-binding protein Kin17 WH-like domain-containing protein</fullName>
    </recommendedName>
</protein>
<evidence type="ECO:0000259" key="6">
    <source>
        <dbReference type="SMART" id="SM01253"/>
    </source>
</evidence>
<dbReference type="InterPro" id="IPR056767">
    <property type="entry name" value="C2H2-Znf_KIN17"/>
</dbReference>
<dbReference type="InterPro" id="IPR038254">
    <property type="entry name" value="KIN17_WH-like_sf"/>
</dbReference>
<comment type="similarity">
    <text evidence="1">Belongs to the KIN17 family.</text>
</comment>
<dbReference type="InterPro" id="IPR041330">
    <property type="entry name" value="KN17_SH3"/>
</dbReference>
<keyword evidence="4" id="KW-0862">Zinc</keyword>
<feature type="compositionally biased region" description="Basic and acidic residues" evidence="5">
    <location>
        <begin position="158"/>
        <end position="170"/>
    </location>
</feature>
<dbReference type="PANTHER" id="PTHR12805">
    <property type="entry name" value="KIN17 KIN, ANTIGENIC DETERMINANT OF RECA PROTEIN HOMOLOG"/>
    <property type="match status" value="1"/>
</dbReference>
<dbReference type="EMBL" id="HBGS01052502">
    <property type="protein sequence ID" value="CAD9470242.1"/>
    <property type="molecule type" value="Transcribed_RNA"/>
</dbReference>
<dbReference type="GO" id="GO:0008270">
    <property type="term" value="F:zinc ion binding"/>
    <property type="evidence" value="ECO:0007669"/>
    <property type="project" value="UniProtKB-KW"/>
</dbReference>
<dbReference type="Pfam" id="PF10357">
    <property type="entry name" value="WH_KIN17"/>
    <property type="match status" value="1"/>
</dbReference>
<dbReference type="InterPro" id="IPR037321">
    <property type="entry name" value="KIN17-like"/>
</dbReference>
<sequence>MCQKQCRDENGFKCHQTSEGHLRQMRIFAENPGSIMKGFSEEFEMNFLDTLSRHHNTKRVHANIVYKEYIHDKHHIHMNSTKWSTLSNFVLYLGKTGKCVVDETEKGWYISWIDRDPAIVARQIANDKKRKNDMDDEVRRQKEVMRRVEAASDGASLDDQHLHSASELRRDDADDSKVSLAVSSAVATQGSKRFKSAAMMHAKGFVIEDAMSEENTTATGGKKNDKRSSALEALMKQEKTRKDASLAAEEKSQRKEYWLRPGIVVKVMNQKVGKGKFYKCKGVVESVVEHFIARVRLIESEKVLQIDQDDLETVIPKVGSDVIIVNGRCRGSAAELLSIDVRNFCVKLRVKDGKRRGQVLDAVEYEDVCKSAE</sequence>
<dbReference type="CDD" id="cd13155">
    <property type="entry name" value="KOW_KIN17"/>
    <property type="match status" value="1"/>
</dbReference>
<dbReference type="Pfam" id="PF18131">
    <property type="entry name" value="KN17_SH3"/>
    <property type="match status" value="1"/>
</dbReference>
<feature type="region of interest" description="Disordered" evidence="5">
    <location>
        <begin position="148"/>
        <end position="170"/>
    </location>
</feature>
<dbReference type="FunFam" id="2.30.30.140:FF:000092">
    <property type="entry name" value="DNA/RNA-binding protein KIN17"/>
    <property type="match status" value="1"/>
</dbReference>
<dbReference type="GO" id="GO:0003690">
    <property type="term" value="F:double-stranded DNA binding"/>
    <property type="evidence" value="ECO:0007669"/>
    <property type="project" value="TreeGrafter"/>
</dbReference>
<dbReference type="InterPro" id="IPR041995">
    <property type="entry name" value="KOW_KIN17"/>
</dbReference>
<feature type="domain" description="DNA/RNA-binding protein Kin17 WH-like" evidence="6">
    <location>
        <begin position="23"/>
        <end position="149"/>
    </location>
</feature>
<dbReference type="FunFam" id="2.30.30.30:FF:000021">
    <property type="entry name" value="DNA/RNA-binding protein KIN17, putative"/>
    <property type="match status" value="1"/>
</dbReference>
<dbReference type="PANTHER" id="PTHR12805:SF0">
    <property type="entry name" value="DNA_RNA-BINDING PROTEIN KIN17"/>
    <property type="match status" value="1"/>
</dbReference>
<accession>A0A7S2E1F3</accession>
<dbReference type="InterPro" id="IPR014722">
    <property type="entry name" value="Rib_uL2_dom2"/>
</dbReference>
<organism evidence="7">
    <name type="scientific">Octactis speculum</name>
    <dbReference type="NCBI Taxonomy" id="3111310"/>
    <lineage>
        <taxon>Eukaryota</taxon>
        <taxon>Sar</taxon>
        <taxon>Stramenopiles</taxon>
        <taxon>Ochrophyta</taxon>
        <taxon>Dictyochophyceae</taxon>
        <taxon>Dictyochales</taxon>
        <taxon>Dictyochaceae</taxon>
        <taxon>Octactis</taxon>
    </lineage>
</organism>
<dbReference type="SMART" id="SM01253">
    <property type="entry name" value="Kin17_mid"/>
    <property type="match status" value="1"/>
</dbReference>
<proteinExistence type="inferred from homology"/>
<dbReference type="GO" id="GO:0005634">
    <property type="term" value="C:nucleus"/>
    <property type="evidence" value="ECO:0007669"/>
    <property type="project" value="TreeGrafter"/>
</dbReference>
<name>A0A7S2E1F3_9STRA</name>
<keyword evidence="2" id="KW-0479">Metal-binding</keyword>
<evidence type="ECO:0000256" key="2">
    <source>
        <dbReference type="ARBA" id="ARBA00022723"/>
    </source>
</evidence>
<dbReference type="GO" id="GO:0006260">
    <property type="term" value="P:DNA replication"/>
    <property type="evidence" value="ECO:0007669"/>
    <property type="project" value="TreeGrafter"/>
</dbReference>
<dbReference type="InterPro" id="IPR019447">
    <property type="entry name" value="DNA/RNA-bd_Kin17_WH-like_dom"/>
</dbReference>
<dbReference type="GO" id="GO:0006974">
    <property type="term" value="P:DNA damage response"/>
    <property type="evidence" value="ECO:0007669"/>
    <property type="project" value="TreeGrafter"/>
</dbReference>
<evidence type="ECO:0000313" key="7">
    <source>
        <dbReference type="EMBL" id="CAD9470242.1"/>
    </source>
</evidence>
<gene>
    <name evidence="7" type="ORF">DSPE1174_LOCUS27102</name>
</gene>
<dbReference type="Pfam" id="PF25095">
    <property type="entry name" value="C2H2-zf_KIN17"/>
    <property type="match status" value="1"/>
</dbReference>
<evidence type="ECO:0000256" key="5">
    <source>
        <dbReference type="SAM" id="MobiDB-lite"/>
    </source>
</evidence>
<dbReference type="Pfam" id="PF25092">
    <property type="entry name" value="SH3_KIN17_C"/>
    <property type="match status" value="1"/>
</dbReference>
<reference evidence="7" key="1">
    <citation type="submission" date="2021-01" db="EMBL/GenBank/DDBJ databases">
        <authorList>
            <person name="Corre E."/>
            <person name="Pelletier E."/>
            <person name="Niang G."/>
            <person name="Scheremetjew M."/>
            <person name="Finn R."/>
            <person name="Kale V."/>
            <person name="Holt S."/>
            <person name="Cochrane G."/>
            <person name="Meng A."/>
            <person name="Brown T."/>
            <person name="Cohen L."/>
        </authorList>
    </citation>
    <scope>NUCLEOTIDE SEQUENCE</scope>
    <source>
        <strain evidence="7">CCMP1381</strain>
    </source>
</reference>
<dbReference type="Gene3D" id="2.30.30.30">
    <property type="match status" value="1"/>
</dbReference>
<evidence type="ECO:0000256" key="4">
    <source>
        <dbReference type="ARBA" id="ARBA00022833"/>
    </source>
</evidence>
<dbReference type="FunFam" id="1.10.10.2030:FF:000001">
    <property type="entry name" value="DNA/RNA-binding protein KIN17, putative"/>
    <property type="match status" value="1"/>
</dbReference>
<evidence type="ECO:0000256" key="3">
    <source>
        <dbReference type="ARBA" id="ARBA00022771"/>
    </source>
</evidence>
<dbReference type="Gene3D" id="1.10.10.2030">
    <property type="entry name" value="DNA/RNA-binding protein Kin17, conserved domain"/>
    <property type="match status" value="1"/>
</dbReference>
<keyword evidence="3" id="KW-0863">Zinc-finger</keyword>